<evidence type="ECO:0000313" key="7">
    <source>
        <dbReference type="EMBL" id="KAF8764440.1"/>
    </source>
</evidence>
<feature type="binding site" evidence="3">
    <location>
        <position position="134"/>
    </location>
    <ligand>
        <name>Zn(2+)</name>
        <dbReference type="ChEBI" id="CHEBI:29105"/>
        <note>catalytic</note>
    </ligand>
</feature>
<protein>
    <recommendedName>
        <fullName evidence="4">Metalloendopeptidase</fullName>
        <ecNumber evidence="4">3.4.24.-</ecNumber>
    </recommendedName>
</protein>
<dbReference type="SMART" id="SM00235">
    <property type="entry name" value="ZnMc"/>
    <property type="match status" value="1"/>
</dbReference>
<comment type="function">
    <text evidence="2">Zinc metalloprotease. Provoques deadhesion of endothelial cells from cell cultures, and also degradation of fibronectin, fibrinogen and gelatin in vitro. Its role in the venom is not fully understood but it might act as a spreading factor that facilitates diffusion of other venom toxins. Alternatively, it might be involved in the proteolytic processing of other venom toxins or it might play a role in extra-oral digestion of prey.</text>
</comment>
<dbReference type="InterPro" id="IPR006026">
    <property type="entry name" value="Peptidase_Metallo"/>
</dbReference>
<sequence>MRALIVFLLVAVATAVPASHRNPMINEGLFEGDIAGMDPYQDRNAVPLDSQRWPGGVVPYIIDPSVSHIKDLIQKSMGHIQQNSCIRFKQRTKEHNYVKIFYGNGCWSFWGLKDQGEQGLSLGDRCDYFGTVVHELLHALGFEHEHNRSDRDNYLNIHWRMLIKVFRFSAWHYAFKKLEPHENRLLTGFDFESVMLYGEGSFAKAYGLKSMTAKDGRFMEEPYNKPGMSASDIKRLNMLYQCRK</sequence>
<evidence type="ECO:0000256" key="1">
    <source>
        <dbReference type="ARBA" id="ARBA00011245"/>
    </source>
</evidence>
<dbReference type="AlphaFoldDB" id="A0A8T0E4R1"/>
<comment type="caution">
    <text evidence="3">Lacks conserved residue(s) required for the propagation of feature annotation.</text>
</comment>
<evidence type="ECO:0000256" key="3">
    <source>
        <dbReference type="PROSITE-ProRule" id="PRU01211"/>
    </source>
</evidence>
<dbReference type="GO" id="GO:0004222">
    <property type="term" value="F:metalloendopeptidase activity"/>
    <property type="evidence" value="ECO:0007669"/>
    <property type="project" value="UniProtKB-UniRule"/>
</dbReference>
<feature type="domain" description="Peptidase M12A" evidence="6">
    <location>
        <begin position="44"/>
        <end position="243"/>
    </location>
</feature>
<dbReference type="GO" id="GO:0008270">
    <property type="term" value="F:zinc ion binding"/>
    <property type="evidence" value="ECO:0007669"/>
    <property type="project" value="UniProtKB-UniRule"/>
</dbReference>
<dbReference type="SUPFAM" id="SSF55486">
    <property type="entry name" value="Metalloproteases ('zincins'), catalytic domain"/>
    <property type="match status" value="1"/>
</dbReference>
<keyword evidence="8" id="KW-1185">Reference proteome</keyword>
<name>A0A8T0E4R1_ARGBR</name>
<feature type="signal peptide" evidence="5">
    <location>
        <begin position="1"/>
        <end position="15"/>
    </location>
</feature>
<keyword evidence="3 4" id="KW-0645">Protease</keyword>
<dbReference type="PROSITE" id="PS51864">
    <property type="entry name" value="ASTACIN"/>
    <property type="match status" value="1"/>
</dbReference>
<dbReference type="Gene3D" id="3.40.390.10">
    <property type="entry name" value="Collagenase (Catalytic Domain)"/>
    <property type="match status" value="1"/>
</dbReference>
<comment type="subunit">
    <text evidence="1">Monomer.</text>
</comment>
<organism evidence="7 8">
    <name type="scientific">Argiope bruennichi</name>
    <name type="common">Wasp spider</name>
    <name type="synonym">Aranea bruennichi</name>
    <dbReference type="NCBI Taxonomy" id="94029"/>
    <lineage>
        <taxon>Eukaryota</taxon>
        <taxon>Metazoa</taxon>
        <taxon>Ecdysozoa</taxon>
        <taxon>Arthropoda</taxon>
        <taxon>Chelicerata</taxon>
        <taxon>Arachnida</taxon>
        <taxon>Araneae</taxon>
        <taxon>Araneomorphae</taxon>
        <taxon>Entelegynae</taxon>
        <taxon>Araneoidea</taxon>
        <taxon>Araneidae</taxon>
        <taxon>Argiope</taxon>
    </lineage>
</organism>
<keyword evidence="3 4" id="KW-0479">Metal-binding</keyword>
<dbReference type="PANTHER" id="PTHR10127:SF883">
    <property type="entry name" value="ZINC METALLOPROTEINASE NAS-8"/>
    <property type="match status" value="1"/>
</dbReference>
<dbReference type="EMBL" id="JABXBU010002231">
    <property type="protein sequence ID" value="KAF8764440.1"/>
    <property type="molecule type" value="Genomic_DNA"/>
</dbReference>
<reference evidence="7" key="2">
    <citation type="submission" date="2020-06" db="EMBL/GenBank/DDBJ databases">
        <authorList>
            <person name="Sheffer M."/>
        </authorList>
    </citation>
    <scope>NUCLEOTIDE SEQUENCE</scope>
</reference>
<evidence type="ECO:0000313" key="8">
    <source>
        <dbReference type="Proteomes" id="UP000807504"/>
    </source>
</evidence>
<proteinExistence type="predicted"/>
<dbReference type="CDD" id="cd04280">
    <property type="entry name" value="ZnMc_astacin_like"/>
    <property type="match status" value="1"/>
</dbReference>
<comment type="caution">
    <text evidence="7">The sequence shown here is derived from an EMBL/GenBank/DDBJ whole genome shotgun (WGS) entry which is preliminary data.</text>
</comment>
<accession>A0A8T0E4R1</accession>
<dbReference type="InterPro" id="IPR024079">
    <property type="entry name" value="MetalloPept_cat_dom_sf"/>
</dbReference>
<reference evidence="7" key="1">
    <citation type="journal article" date="2020" name="bioRxiv">
        <title>Chromosome-level reference genome of the European wasp spider Argiope bruennichi: a resource for studies on range expansion and evolutionary adaptation.</title>
        <authorList>
            <person name="Sheffer M.M."/>
            <person name="Hoppe A."/>
            <person name="Krehenwinkel H."/>
            <person name="Uhl G."/>
            <person name="Kuss A.W."/>
            <person name="Jensen L."/>
            <person name="Jensen C."/>
            <person name="Gillespie R.G."/>
            <person name="Hoff K.J."/>
            <person name="Prost S."/>
        </authorList>
    </citation>
    <scope>NUCLEOTIDE SEQUENCE</scope>
</reference>
<evidence type="ECO:0000259" key="6">
    <source>
        <dbReference type="PROSITE" id="PS51864"/>
    </source>
</evidence>
<dbReference type="PRINTS" id="PR00480">
    <property type="entry name" value="ASTACIN"/>
</dbReference>
<feature type="binding site" evidence="3">
    <location>
        <position position="144"/>
    </location>
    <ligand>
        <name>Zn(2+)</name>
        <dbReference type="ChEBI" id="CHEBI:29105"/>
        <note>catalytic</note>
    </ligand>
</feature>
<dbReference type="Proteomes" id="UP000807504">
    <property type="component" value="Unassembled WGS sequence"/>
</dbReference>
<evidence type="ECO:0000256" key="4">
    <source>
        <dbReference type="RuleBase" id="RU361183"/>
    </source>
</evidence>
<dbReference type="EC" id="3.4.24.-" evidence="4"/>
<dbReference type="PANTHER" id="PTHR10127">
    <property type="entry name" value="DISCOIDIN, CUB, EGF, LAMININ , AND ZINC METALLOPROTEASE DOMAIN CONTAINING"/>
    <property type="match status" value="1"/>
</dbReference>
<keyword evidence="5" id="KW-0732">Signal</keyword>
<dbReference type="GO" id="GO:0006508">
    <property type="term" value="P:proteolysis"/>
    <property type="evidence" value="ECO:0007669"/>
    <property type="project" value="UniProtKB-KW"/>
</dbReference>
<dbReference type="InterPro" id="IPR034035">
    <property type="entry name" value="Astacin-like_dom"/>
</dbReference>
<keyword evidence="3 4" id="KW-0482">Metalloprotease</keyword>
<feature type="binding site" evidence="3">
    <location>
        <position position="138"/>
    </location>
    <ligand>
        <name>Zn(2+)</name>
        <dbReference type="ChEBI" id="CHEBI:29105"/>
        <note>catalytic</note>
    </ligand>
</feature>
<keyword evidence="3 4" id="KW-0862">Zinc</keyword>
<keyword evidence="3 4" id="KW-0378">Hydrolase</keyword>
<evidence type="ECO:0000256" key="2">
    <source>
        <dbReference type="ARBA" id="ARBA00025529"/>
    </source>
</evidence>
<dbReference type="InterPro" id="IPR001506">
    <property type="entry name" value="Peptidase_M12A"/>
</dbReference>
<comment type="cofactor">
    <cofactor evidence="3 4">
        <name>Zn(2+)</name>
        <dbReference type="ChEBI" id="CHEBI:29105"/>
    </cofactor>
    <text evidence="3 4">Binds 1 zinc ion per subunit.</text>
</comment>
<evidence type="ECO:0000256" key="5">
    <source>
        <dbReference type="SAM" id="SignalP"/>
    </source>
</evidence>
<feature type="chain" id="PRO_5035905618" description="Metalloendopeptidase" evidence="5">
    <location>
        <begin position="16"/>
        <end position="244"/>
    </location>
</feature>
<gene>
    <name evidence="7" type="ORF">HNY73_022511</name>
</gene>
<dbReference type="Pfam" id="PF01400">
    <property type="entry name" value="Astacin"/>
    <property type="match status" value="1"/>
</dbReference>
<feature type="active site" evidence="3">
    <location>
        <position position="135"/>
    </location>
</feature>